<dbReference type="RefSeq" id="WP_253673475.1">
    <property type="nucleotide sequence ID" value="NZ_JAMTCP010000053.1"/>
</dbReference>
<protein>
    <submittedName>
        <fullName evidence="1">Uncharacterized protein</fullName>
    </submittedName>
</protein>
<name>A0ABT1I2K8_STRSD</name>
<dbReference type="Proteomes" id="UP001205311">
    <property type="component" value="Unassembled WGS sequence"/>
</dbReference>
<reference evidence="1 2" key="1">
    <citation type="submission" date="2022-06" db="EMBL/GenBank/DDBJ databases">
        <title>Genomic Encyclopedia of Archaeal and Bacterial Type Strains, Phase II (KMG-II): from individual species to whole genera.</title>
        <authorList>
            <person name="Goeker M."/>
        </authorList>
    </citation>
    <scope>NUCLEOTIDE SEQUENCE [LARGE SCALE GENOMIC DNA]</scope>
    <source>
        <strain evidence="1 2">DSM 40477</strain>
    </source>
</reference>
<proteinExistence type="predicted"/>
<gene>
    <name evidence="1" type="ORF">LX15_005683</name>
</gene>
<keyword evidence="2" id="KW-1185">Reference proteome</keyword>
<evidence type="ECO:0000313" key="2">
    <source>
        <dbReference type="Proteomes" id="UP001205311"/>
    </source>
</evidence>
<organism evidence="1 2">
    <name type="scientific">Streptoalloteichus tenebrarius (strain ATCC 17920 / DSM 40477 / JCM 4838 / CBS 697.72 / NBRC 16177 / NCIMB 11028 / NRRL B-12390 / A12253. 1 / ISP 5477)</name>
    <name type="common">Streptomyces tenebrarius</name>
    <dbReference type="NCBI Taxonomy" id="1933"/>
    <lineage>
        <taxon>Bacteria</taxon>
        <taxon>Bacillati</taxon>
        <taxon>Actinomycetota</taxon>
        <taxon>Actinomycetes</taxon>
        <taxon>Pseudonocardiales</taxon>
        <taxon>Pseudonocardiaceae</taxon>
        <taxon>Streptoalloteichus</taxon>
    </lineage>
</organism>
<evidence type="ECO:0000313" key="1">
    <source>
        <dbReference type="EMBL" id="MCP2261956.1"/>
    </source>
</evidence>
<sequence length="409" mass="44879">MSAVVDDLRDLVERGDATGVARLVGSLGPSERRVAARWLPTFLRDLRQRSSRGRLESHHQMPLWLAGAGCLGGAAATARWLAHRDLVRHWVPEGRHVAELSQILERRSRAWLVDVATRYAAGFRLRRHTWAVASALLRLGGVEPPGHDLLVVAWCAELERAGRDELRTDAFLSVMAPRVFRSEGVGAALAGDAAGHARRFARLVDEGLLPRRSALTGCLGRFLRGGEARAMRFFTLLYRELAPTVDEAADHVVSFLRLLPSASEPVAELAAQELRRACDAGWLSGPELRETFEALLFRQERKIVHNALSWLDRAAGRPDGDEVLAALPVAFGRRDHEVARHGVRIAARHARRAGEHVRVQLATAAMALPRELRETLARSGLPTVRVGKPSLGGEECVEAGDRGAVRATN</sequence>
<accession>A0ABT1I2K8</accession>
<dbReference type="EMBL" id="JAMTCP010000053">
    <property type="protein sequence ID" value="MCP2261956.1"/>
    <property type="molecule type" value="Genomic_DNA"/>
</dbReference>
<comment type="caution">
    <text evidence="1">The sequence shown here is derived from an EMBL/GenBank/DDBJ whole genome shotgun (WGS) entry which is preliminary data.</text>
</comment>